<accession>M2SP97</accession>
<dbReference type="EMBL" id="KB445654">
    <property type="protein sequence ID" value="EMD58971.1"/>
    <property type="molecule type" value="Genomic_DNA"/>
</dbReference>
<evidence type="ECO:0000313" key="3">
    <source>
        <dbReference type="Proteomes" id="UP000016934"/>
    </source>
</evidence>
<dbReference type="OrthoDB" id="5426563at2759"/>
<dbReference type="RefSeq" id="XP_007705423.1">
    <property type="nucleotide sequence ID" value="XM_007707233.1"/>
</dbReference>
<dbReference type="AlphaFoldDB" id="M2SP97"/>
<dbReference type="HOGENOM" id="CLU_046432_0_0_1"/>
<dbReference type="OMA" id="QDWVGID"/>
<proteinExistence type="predicted"/>
<sequence>MNWTGGSLQRTKKANSGMLQRQRAYFAKVRTNLQNVPQTPTAPLCPSYLRDDSKSESLAVPSFELISDRRRGCSVRGRGEPTQSEDIPVPDDKWCTISRHQVSPHASPSRRVAHHDVQSENSPQAQEDLGSSKRKAPNKNVEMQLLEANKKRLLTQADWIGINASKPVQLQFVSCKQKEKIGKRRRTTGKCRAQKRQCVEGELKPRKPQLQHQTFAKFLGSCANRDGSKNIQIRIGTEALTDGQSVRLEEYAQSEAFSSLMLFEQDDLVSRASATCEDARHHSDASRCAESVASRGDCDKLHKQQLTTANVDEYNRSTCSFGPVDRGHNDERNLRFVFRGRASPMDLRTHRVTGRQKMDETQLLKERASVSTCQTKHVHRITNDSEDPSVYAIVDQEPWMAYLVISDVSSRANDTEICTKDELQLDESITGNESACDTRWSKGATRGLEEEDGESFGAASKCESLASLRRGIGRAAAGYVPEMKGIRADQPNWSYLQTLDEDEKEWQAFVFGSDQSPSLPRAQLDARRRFAQTVVEYAQEACSQQLPLSVAASCASTLPGMKPKFRRFGSSIRDRGQGAAD</sequence>
<evidence type="ECO:0000256" key="1">
    <source>
        <dbReference type="SAM" id="MobiDB-lite"/>
    </source>
</evidence>
<dbReference type="GeneID" id="19133499"/>
<name>M2SP97_COCSN</name>
<gene>
    <name evidence="2" type="ORF">COCSADRAFT_185490</name>
</gene>
<keyword evidence="3" id="KW-1185">Reference proteome</keyword>
<dbReference type="KEGG" id="bsc:COCSADRAFT_185490"/>
<reference evidence="2 3" key="1">
    <citation type="journal article" date="2012" name="PLoS Pathog.">
        <title>Diverse lifestyles and strategies of plant pathogenesis encoded in the genomes of eighteen Dothideomycetes fungi.</title>
        <authorList>
            <person name="Ohm R.A."/>
            <person name="Feau N."/>
            <person name="Henrissat B."/>
            <person name="Schoch C.L."/>
            <person name="Horwitz B.A."/>
            <person name="Barry K.W."/>
            <person name="Condon B.J."/>
            <person name="Copeland A.C."/>
            <person name="Dhillon B."/>
            <person name="Glaser F."/>
            <person name="Hesse C.N."/>
            <person name="Kosti I."/>
            <person name="LaButti K."/>
            <person name="Lindquist E.A."/>
            <person name="Lucas S."/>
            <person name="Salamov A.A."/>
            <person name="Bradshaw R.E."/>
            <person name="Ciuffetti L."/>
            <person name="Hamelin R.C."/>
            <person name="Kema G.H.J."/>
            <person name="Lawrence C."/>
            <person name="Scott J.A."/>
            <person name="Spatafora J.W."/>
            <person name="Turgeon B.G."/>
            <person name="de Wit P.J.G.M."/>
            <person name="Zhong S."/>
            <person name="Goodwin S.B."/>
            <person name="Grigoriev I.V."/>
        </authorList>
    </citation>
    <scope>NUCLEOTIDE SEQUENCE [LARGE SCALE GENOMIC DNA]</scope>
    <source>
        <strain evidence="3">ND90Pr / ATCC 201652</strain>
    </source>
</reference>
<protein>
    <submittedName>
        <fullName evidence="2">Uncharacterized protein</fullName>
    </submittedName>
</protein>
<dbReference type="Proteomes" id="UP000016934">
    <property type="component" value="Unassembled WGS sequence"/>
</dbReference>
<reference evidence="3" key="2">
    <citation type="journal article" date="2013" name="PLoS Genet.">
        <title>Comparative genome structure, secondary metabolite, and effector coding capacity across Cochliobolus pathogens.</title>
        <authorList>
            <person name="Condon B.J."/>
            <person name="Leng Y."/>
            <person name="Wu D."/>
            <person name="Bushley K.E."/>
            <person name="Ohm R.A."/>
            <person name="Otillar R."/>
            <person name="Martin J."/>
            <person name="Schackwitz W."/>
            <person name="Grimwood J."/>
            <person name="MohdZainudin N."/>
            <person name="Xue C."/>
            <person name="Wang R."/>
            <person name="Manning V.A."/>
            <person name="Dhillon B."/>
            <person name="Tu Z.J."/>
            <person name="Steffenson B.J."/>
            <person name="Salamov A."/>
            <person name="Sun H."/>
            <person name="Lowry S."/>
            <person name="LaButti K."/>
            <person name="Han J."/>
            <person name="Copeland A."/>
            <person name="Lindquist E."/>
            <person name="Barry K."/>
            <person name="Schmutz J."/>
            <person name="Baker S.E."/>
            <person name="Ciuffetti L.M."/>
            <person name="Grigoriev I.V."/>
            <person name="Zhong S."/>
            <person name="Turgeon B.G."/>
        </authorList>
    </citation>
    <scope>NUCLEOTIDE SEQUENCE [LARGE SCALE GENOMIC DNA]</scope>
    <source>
        <strain evidence="3">ND90Pr / ATCC 201652</strain>
    </source>
</reference>
<feature type="region of interest" description="Disordered" evidence="1">
    <location>
        <begin position="72"/>
        <end position="138"/>
    </location>
</feature>
<dbReference type="eggNOG" id="ENOG502SVDD">
    <property type="taxonomic scope" value="Eukaryota"/>
</dbReference>
<evidence type="ECO:0000313" key="2">
    <source>
        <dbReference type="EMBL" id="EMD58971.1"/>
    </source>
</evidence>
<organism evidence="2 3">
    <name type="scientific">Cochliobolus sativus (strain ND90Pr / ATCC 201652)</name>
    <name type="common">Common root rot and spot blotch fungus</name>
    <name type="synonym">Bipolaris sorokiniana</name>
    <dbReference type="NCBI Taxonomy" id="665912"/>
    <lineage>
        <taxon>Eukaryota</taxon>
        <taxon>Fungi</taxon>
        <taxon>Dikarya</taxon>
        <taxon>Ascomycota</taxon>
        <taxon>Pezizomycotina</taxon>
        <taxon>Dothideomycetes</taxon>
        <taxon>Pleosporomycetidae</taxon>
        <taxon>Pleosporales</taxon>
        <taxon>Pleosporineae</taxon>
        <taxon>Pleosporaceae</taxon>
        <taxon>Bipolaris</taxon>
    </lineage>
</organism>